<dbReference type="GeneID" id="36621637"/>
<evidence type="ECO:0000313" key="3">
    <source>
        <dbReference type="Proteomes" id="UP000241690"/>
    </source>
</evidence>
<dbReference type="Proteomes" id="UP000241690">
    <property type="component" value="Unassembled WGS sequence"/>
</dbReference>
<dbReference type="RefSeq" id="XP_024779948.1">
    <property type="nucleotide sequence ID" value="XM_024913077.1"/>
</dbReference>
<organism evidence="2 3">
    <name type="scientific">Trichoderma harzianum CBS 226.95</name>
    <dbReference type="NCBI Taxonomy" id="983964"/>
    <lineage>
        <taxon>Eukaryota</taxon>
        <taxon>Fungi</taxon>
        <taxon>Dikarya</taxon>
        <taxon>Ascomycota</taxon>
        <taxon>Pezizomycotina</taxon>
        <taxon>Sordariomycetes</taxon>
        <taxon>Hypocreomycetidae</taxon>
        <taxon>Hypocreales</taxon>
        <taxon>Hypocreaceae</taxon>
        <taxon>Trichoderma</taxon>
    </lineage>
</organism>
<dbReference type="EMBL" id="KZ679675">
    <property type="protein sequence ID" value="PTB60271.1"/>
    <property type="molecule type" value="Genomic_DNA"/>
</dbReference>
<proteinExistence type="predicted"/>
<accession>A0A2T4AT90</accession>
<protein>
    <recommendedName>
        <fullName evidence="1">DUF7580 domain-containing protein</fullName>
    </recommendedName>
</protein>
<dbReference type="Pfam" id="PF24476">
    <property type="entry name" value="DUF7580"/>
    <property type="match status" value="1"/>
</dbReference>
<sequence>MSGDLGKRVSLQKILQDRIILLARERRILAVILFYSFMQLLDGPWLQQYWDSADISFFQFDENGGPATFNFRRPYLSACWVTAQGSTRPTKLHKDYHPMPDMVTLARFLLELELQENRVPSDFTRNLRSDLPKASKMLSRLKDLDRDEWAKQQFIESMSACLAVETYAKYEPQAPHLGMWDIYQKIVSPLEQNLLSMLGPRASFKDLEQELSGVTPLANVIFDEPAVKPLEQSPPM</sequence>
<feature type="domain" description="DUF7580" evidence="1">
    <location>
        <begin position="22"/>
        <end position="194"/>
    </location>
</feature>
<dbReference type="AlphaFoldDB" id="A0A2T4AT90"/>
<name>A0A2T4AT90_TRIHA</name>
<dbReference type="STRING" id="983964.A0A2T4AT90"/>
<keyword evidence="3" id="KW-1185">Reference proteome</keyword>
<gene>
    <name evidence="2" type="ORF">M431DRAFT_176210</name>
</gene>
<dbReference type="PANTHER" id="PTHR35186:SF4">
    <property type="entry name" value="PRION-INHIBITION AND PROPAGATION HELO DOMAIN-CONTAINING PROTEIN"/>
    <property type="match status" value="1"/>
</dbReference>
<dbReference type="InterPro" id="IPR056002">
    <property type="entry name" value="DUF7580"/>
</dbReference>
<dbReference type="PANTHER" id="PTHR35186">
    <property type="entry name" value="ANK_REP_REGION DOMAIN-CONTAINING PROTEIN"/>
    <property type="match status" value="1"/>
</dbReference>
<reference evidence="2 3" key="1">
    <citation type="submission" date="2016-07" db="EMBL/GenBank/DDBJ databases">
        <title>Multiple horizontal gene transfer events from other fungi enriched the ability of initially mycotrophic Trichoderma (Ascomycota) to feed on dead plant biomass.</title>
        <authorList>
            <consortium name="DOE Joint Genome Institute"/>
            <person name="Aerts A."/>
            <person name="Atanasova L."/>
            <person name="Chenthamara K."/>
            <person name="Zhang J."/>
            <person name="Grujic M."/>
            <person name="Henrissat B."/>
            <person name="Kuo A."/>
            <person name="Salamov A."/>
            <person name="Lipzen A."/>
            <person name="Labutti K."/>
            <person name="Barry K."/>
            <person name="Miao Y."/>
            <person name="Rahimi M.J."/>
            <person name="Shen Q."/>
            <person name="Grigoriev I.V."/>
            <person name="Kubicek C.P."/>
            <person name="Druzhinina I.S."/>
        </authorList>
    </citation>
    <scope>NUCLEOTIDE SEQUENCE [LARGE SCALE GENOMIC DNA]</scope>
    <source>
        <strain evidence="2 3">CBS 226.95</strain>
    </source>
</reference>
<evidence type="ECO:0000259" key="1">
    <source>
        <dbReference type="Pfam" id="PF24476"/>
    </source>
</evidence>
<evidence type="ECO:0000313" key="2">
    <source>
        <dbReference type="EMBL" id="PTB60271.1"/>
    </source>
</evidence>